<keyword evidence="4" id="KW-1185">Reference proteome</keyword>
<feature type="region of interest" description="Disordered" evidence="2">
    <location>
        <begin position="866"/>
        <end position="905"/>
    </location>
</feature>
<accession>A0ABQ6MHQ9</accession>
<feature type="compositionally biased region" description="Basic and acidic residues" evidence="2">
    <location>
        <begin position="471"/>
        <end position="482"/>
    </location>
</feature>
<evidence type="ECO:0000256" key="2">
    <source>
        <dbReference type="SAM" id="MobiDB-lite"/>
    </source>
</evidence>
<feature type="compositionally biased region" description="Low complexity" evidence="2">
    <location>
        <begin position="315"/>
        <end position="326"/>
    </location>
</feature>
<evidence type="ECO:0000313" key="4">
    <source>
        <dbReference type="Proteomes" id="UP001165060"/>
    </source>
</evidence>
<sequence>MSNRPRVEKLSLDFMKKAKQALAAGDEKMAKECLKMRDEQLSAASDMISLVSSEEEKLDSINNELGQFGRSIHYLQPSSQSRKLLPLPKIVPKTAAMPYLNYTPLTGARIVDQWSSAFAKESRDFDSFALYAETKLNEAIHTSNEENGGDIRLIEPGLPAVCCDLLVKMGSASFGFRFAPLLRLLTTQILRCIYEDTNTVAVEDLDANRVSLRYLFGRKPWFLRLREVTEQRDDLQQIVSFEAQGKSMKDVLDKKNQGIKLMFKRETALARQLAFRAWRNYFILERGRRRKFKRYQLNMWMRRWKTAHFSDPATAAAATTSSGAASDPSERAWQKRFRASEKEKLGLQEEIDELRRRLENSTHELAVTYEIIQDLQPDHDHTGAGEQSAAARHQSDDLLKKAQEEAQAANRRRFGSLIDVKKGLHNWKDKVLDRLKKKQSTKSLHDLTVFKRQDVITNNMETQTDLVGPVKADDSKEHLDPKKKTKTKPKRLGEVAGKESAKIPKMSIKQAVQIIADVLSKACTQHETNQRTGREGVSFPEFVRDCLIRQFGIKSLALKTLKSLCATSRSGHESDNMLALFNELAAIEGPGPSKRHLDRDDDAVVDFCVDLAIKFLIEICPDKNFKQISVTLSSETDRSWGRPLVLDGLFSCFSFFRLKSPEGYKELTTEVMQLPVTILRGKDKEPRIPLDQSLLILVKYALRELECKTAKPSPLVTTIAEGRMKNLVGKFAFSTCSLRMQQMMASRKLFREWDKKLHQPHEPEEKEDEEEIDPAAGVYGAFSFDEFTEMVCLGLGIDLDEADVMLMFNEWHELIEFEKKQLGYEEGDLVDTAAKAEQQERRLSVPELKKEVTEVELEMEAESKKLEAEASMEAATSRRRSSVTMLQSKEANASDLSRPGKPLPKMSKAKAKWKMAVRTLNINFFFSKPTKQDEKLARELEAGLGGSKFGESAFSQILWKYRLFVKK</sequence>
<evidence type="ECO:0000256" key="1">
    <source>
        <dbReference type="SAM" id="Coils"/>
    </source>
</evidence>
<reference evidence="3 4" key="1">
    <citation type="journal article" date="2023" name="Commun. Biol.">
        <title>Genome analysis of Parmales, the sister group of diatoms, reveals the evolutionary specialization of diatoms from phago-mixotrophs to photoautotrophs.</title>
        <authorList>
            <person name="Ban H."/>
            <person name="Sato S."/>
            <person name="Yoshikawa S."/>
            <person name="Yamada K."/>
            <person name="Nakamura Y."/>
            <person name="Ichinomiya M."/>
            <person name="Sato N."/>
            <person name="Blanc-Mathieu R."/>
            <person name="Endo H."/>
            <person name="Kuwata A."/>
            <person name="Ogata H."/>
        </authorList>
    </citation>
    <scope>NUCLEOTIDE SEQUENCE [LARGE SCALE GENOMIC DNA]</scope>
</reference>
<feature type="compositionally biased region" description="Polar residues" evidence="2">
    <location>
        <begin position="882"/>
        <end position="895"/>
    </location>
</feature>
<feature type="coiled-coil region" evidence="1">
    <location>
        <begin position="337"/>
        <end position="364"/>
    </location>
</feature>
<dbReference type="EMBL" id="BRYB01000261">
    <property type="protein sequence ID" value="GMI26523.1"/>
    <property type="molecule type" value="Genomic_DNA"/>
</dbReference>
<gene>
    <name evidence="3" type="ORF">TeGR_g4956</name>
</gene>
<feature type="region of interest" description="Disordered" evidence="2">
    <location>
        <begin position="315"/>
        <end position="334"/>
    </location>
</feature>
<keyword evidence="1" id="KW-0175">Coiled coil</keyword>
<feature type="region of interest" description="Disordered" evidence="2">
    <location>
        <begin position="377"/>
        <end position="398"/>
    </location>
</feature>
<organism evidence="3 4">
    <name type="scientific">Tetraparma gracilis</name>
    <dbReference type="NCBI Taxonomy" id="2962635"/>
    <lineage>
        <taxon>Eukaryota</taxon>
        <taxon>Sar</taxon>
        <taxon>Stramenopiles</taxon>
        <taxon>Ochrophyta</taxon>
        <taxon>Bolidophyceae</taxon>
        <taxon>Parmales</taxon>
        <taxon>Triparmaceae</taxon>
        <taxon>Tetraparma</taxon>
    </lineage>
</organism>
<feature type="region of interest" description="Disordered" evidence="2">
    <location>
        <begin position="471"/>
        <end position="499"/>
    </location>
</feature>
<proteinExistence type="predicted"/>
<dbReference type="Proteomes" id="UP001165060">
    <property type="component" value="Unassembled WGS sequence"/>
</dbReference>
<comment type="caution">
    <text evidence="3">The sequence shown here is derived from an EMBL/GenBank/DDBJ whole genome shotgun (WGS) entry which is preliminary data.</text>
</comment>
<protein>
    <submittedName>
        <fullName evidence="3">Uncharacterized protein</fullName>
    </submittedName>
</protein>
<name>A0ABQ6MHQ9_9STRA</name>
<evidence type="ECO:0000313" key="3">
    <source>
        <dbReference type="EMBL" id="GMI26523.1"/>
    </source>
</evidence>